<dbReference type="FunFam" id="2.10.25.10:FF:000010">
    <property type="entry name" value="Pro-epidermal growth factor"/>
    <property type="match status" value="1"/>
</dbReference>
<proteinExistence type="predicted"/>
<dbReference type="Pfam" id="PF14670">
    <property type="entry name" value="FXa_inhibition"/>
    <property type="match status" value="1"/>
</dbReference>
<dbReference type="PROSITE" id="PS01186">
    <property type="entry name" value="EGF_2"/>
    <property type="match status" value="4"/>
</dbReference>
<evidence type="ECO:0000313" key="10">
    <source>
        <dbReference type="EnsemblMetazoa" id="Aqu2.1.00688_001"/>
    </source>
</evidence>
<evidence type="ECO:0000256" key="5">
    <source>
        <dbReference type="ARBA" id="ARBA00022737"/>
    </source>
</evidence>
<dbReference type="PROSITE" id="PS00010">
    <property type="entry name" value="ASX_HYDROXYL"/>
    <property type="match status" value="3"/>
</dbReference>
<dbReference type="PROSITE" id="PS50026">
    <property type="entry name" value="EGF_3"/>
    <property type="match status" value="3"/>
</dbReference>
<dbReference type="InterPro" id="IPR001881">
    <property type="entry name" value="EGF-like_Ca-bd_dom"/>
</dbReference>
<dbReference type="GO" id="GO:0005509">
    <property type="term" value="F:calcium ion binding"/>
    <property type="evidence" value="ECO:0007669"/>
    <property type="project" value="InterPro"/>
</dbReference>
<dbReference type="FunFam" id="2.10.25.10:FF:000240">
    <property type="entry name" value="Vitamin K-dependent protein S"/>
    <property type="match status" value="2"/>
</dbReference>
<feature type="domain" description="EGF-like" evidence="9">
    <location>
        <begin position="60"/>
        <end position="99"/>
    </location>
</feature>
<feature type="domain" description="EGF-like" evidence="9">
    <location>
        <begin position="100"/>
        <end position="140"/>
    </location>
</feature>
<comment type="subcellular location">
    <subcellularLocation>
        <location evidence="1">Secreted</location>
    </subcellularLocation>
</comment>
<keyword evidence="5" id="KW-0677">Repeat</keyword>
<dbReference type="InterPro" id="IPR000742">
    <property type="entry name" value="EGF"/>
</dbReference>
<keyword evidence="6" id="KW-1015">Disulfide bond</keyword>
<dbReference type="InterPro" id="IPR052080">
    <property type="entry name" value="vWF_C/EGF_Fibrillin"/>
</dbReference>
<evidence type="ECO:0000259" key="9">
    <source>
        <dbReference type="PROSITE" id="PS50026"/>
    </source>
</evidence>
<dbReference type="Pfam" id="PF12662">
    <property type="entry name" value="cEGF"/>
    <property type="match status" value="2"/>
</dbReference>
<dbReference type="InParanoid" id="A0A1X7SF39"/>
<dbReference type="SMART" id="SM00181">
    <property type="entry name" value="EGF"/>
    <property type="match status" value="3"/>
</dbReference>
<feature type="domain" description="EGF-like" evidence="9">
    <location>
        <begin position="19"/>
        <end position="59"/>
    </location>
</feature>
<sequence>SYYCSCLNGFSLNDQNCTDINECDTNNGECEQDCINTIGSYQCQCREGFEFTSNGRSCTDIDECADKNGGCEQICNNTVGSFQCSCLVGFTLTNDAFCSDINECALVDNRCNHDCVNTPGSYHCTCKNGYYLSNDSHTCLACEFGEVINGTTCKVAALPTNIGAVKNPPSSIVMALAISLGLILTKEEAAIQ</sequence>
<dbReference type="InterPro" id="IPR026823">
    <property type="entry name" value="cEGF"/>
</dbReference>
<keyword evidence="2" id="KW-0964">Secreted</keyword>
<dbReference type="PANTHER" id="PTHR47333">
    <property type="entry name" value="VON WILLEBRAND FACTOR C AND EGF DOMAIN-CONTAINING PROTEIN"/>
    <property type="match status" value="1"/>
</dbReference>
<dbReference type="PANTHER" id="PTHR47333:SF4">
    <property type="entry name" value="EGF-LIKE DOMAIN-CONTAINING PROTEIN"/>
    <property type="match status" value="1"/>
</dbReference>
<evidence type="ECO:0000256" key="4">
    <source>
        <dbReference type="ARBA" id="ARBA00022729"/>
    </source>
</evidence>
<keyword evidence="7" id="KW-0325">Glycoprotein</keyword>
<evidence type="ECO:0000256" key="2">
    <source>
        <dbReference type="ARBA" id="ARBA00022525"/>
    </source>
</evidence>
<evidence type="ECO:0000256" key="8">
    <source>
        <dbReference type="PROSITE-ProRule" id="PRU00076"/>
    </source>
</evidence>
<dbReference type="EnsemblMetazoa" id="Aqu2.1.00688_001">
    <property type="protein sequence ID" value="Aqu2.1.00688_001"/>
    <property type="gene ID" value="Aqu2.1.00688"/>
</dbReference>
<dbReference type="InterPro" id="IPR049883">
    <property type="entry name" value="NOTCH1_EGF-like"/>
</dbReference>
<evidence type="ECO:0000256" key="6">
    <source>
        <dbReference type="ARBA" id="ARBA00023157"/>
    </source>
</evidence>
<evidence type="ECO:0000256" key="3">
    <source>
        <dbReference type="ARBA" id="ARBA00022536"/>
    </source>
</evidence>
<accession>A0A1X7SF39</accession>
<evidence type="ECO:0000256" key="1">
    <source>
        <dbReference type="ARBA" id="ARBA00004613"/>
    </source>
</evidence>
<protein>
    <recommendedName>
        <fullName evidence="9">EGF-like domain-containing protein</fullName>
    </recommendedName>
</protein>
<dbReference type="InterPro" id="IPR018097">
    <property type="entry name" value="EGF_Ca-bd_CS"/>
</dbReference>
<dbReference type="AlphaFoldDB" id="A0A1X7SF39"/>
<dbReference type="GO" id="GO:0005576">
    <property type="term" value="C:extracellular region"/>
    <property type="evidence" value="ECO:0007669"/>
    <property type="project" value="UniProtKB-SubCell"/>
</dbReference>
<keyword evidence="3 8" id="KW-0245">EGF-like domain</keyword>
<name>A0A1X7SF39_AMPQE</name>
<dbReference type="SUPFAM" id="SSF57184">
    <property type="entry name" value="Growth factor receptor domain"/>
    <property type="match status" value="1"/>
</dbReference>
<comment type="caution">
    <text evidence="8">Lacks conserved residue(s) required for the propagation of feature annotation.</text>
</comment>
<dbReference type="Gene3D" id="2.10.25.10">
    <property type="entry name" value="Laminin"/>
    <property type="match status" value="4"/>
</dbReference>
<dbReference type="InterPro" id="IPR009030">
    <property type="entry name" value="Growth_fac_rcpt_cys_sf"/>
</dbReference>
<keyword evidence="4" id="KW-0732">Signal</keyword>
<dbReference type="SMART" id="SM00179">
    <property type="entry name" value="EGF_CA"/>
    <property type="match status" value="3"/>
</dbReference>
<evidence type="ECO:0000256" key="7">
    <source>
        <dbReference type="ARBA" id="ARBA00023180"/>
    </source>
</evidence>
<dbReference type="Pfam" id="PF07645">
    <property type="entry name" value="EGF_CA"/>
    <property type="match status" value="1"/>
</dbReference>
<reference evidence="10" key="1">
    <citation type="submission" date="2017-05" db="UniProtKB">
        <authorList>
            <consortium name="EnsemblMetazoa"/>
        </authorList>
    </citation>
    <scope>IDENTIFICATION</scope>
</reference>
<dbReference type="PROSITE" id="PS01187">
    <property type="entry name" value="EGF_CA"/>
    <property type="match status" value="1"/>
</dbReference>
<dbReference type="OrthoDB" id="10045365at2759"/>
<organism evidence="10">
    <name type="scientific">Amphimedon queenslandica</name>
    <name type="common">Sponge</name>
    <dbReference type="NCBI Taxonomy" id="400682"/>
    <lineage>
        <taxon>Eukaryota</taxon>
        <taxon>Metazoa</taxon>
        <taxon>Porifera</taxon>
        <taxon>Demospongiae</taxon>
        <taxon>Heteroscleromorpha</taxon>
        <taxon>Haplosclerida</taxon>
        <taxon>Niphatidae</taxon>
        <taxon>Amphimedon</taxon>
    </lineage>
</organism>
<dbReference type="InterPro" id="IPR000152">
    <property type="entry name" value="EGF-type_Asp/Asn_hydroxyl_site"/>
</dbReference>